<dbReference type="AlphaFoldDB" id="A0AAJ3R9C8"/>
<proteinExistence type="predicted"/>
<gene>
    <name evidence="4" type="ORF">COF81_07400</name>
    <name evidence="3" type="ORF">FOS08_04915</name>
</gene>
<evidence type="ECO:0000313" key="3">
    <source>
        <dbReference type="EMBL" id="MDR4325291.1"/>
    </source>
</evidence>
<reference evidence="4 5" key="1">
    <citation type="submission" date="2017-09" db="EMBL/GenBank/DDBJ databases">
        <title>Large-scale bioinformatics analysis of Bacillus genomes uncovers conserved roles of natural products in bacterial physiology.</title>
        <authorList>
            <consortium name="Agbiome Team Llc"/>
            <person name="Bleich R.M."/>
            <person name="Grubbs K.J."/>
            <person name="Santa Maria K.C."/>
            <person name="Allen S.E."/>
            <person name="Farag S."/>
            <person name="Shank E.A."/>
            <person name="Bowers A."/>
        </authorList>
    </citation>
    <scope>NUCLEOTIDE SEQUENCE [LARGE SCALE GENOMIC DNA]</scope>
    <source>
        <strain evidence="4 5">AFS037265</strain>
    </source>
</reference>
<accession>A0AAJ3R9C8</accession>
<dbReference type="EMBL" id="NUTL01000029">
    <property type="protein sequence ID" value="PHF02401.1"/>
    <property type="molecule type" value="Genomic_DNA"/>
</dbReference>
<keyword evidence="2" id="KW-1133">Transmembrane helix</keyword>
<protein>
    <submittedName>
        <fullName evidence="4">Uncharacterized protein</fullName>
    </submittedName>
</protein>
<feature type="transmembrane region" description="Helical" evidence="2">
    <location>
        <begin position="80"/>
        <end position="101"/>
    </location>
</feature>
<feature type="compositionally biased region" description="Basic residues" evidence="1">
    <location>
        <begin position="12"/>
        <end position="22"/>
    </location>
</feature>
<dbReference type="Proteomes" id="UP001248134">
    <property type="component" value="Unassembled WGS sequence"/>
</dbReference>
<feature type="compositionally biased region" description="Gly residues" evidence="1">
    <location>
        <begin position="137"/>
        <end position="147"/>
    </location>
</feature>
<evidence type="ECO:0000256" key="2">
    <source>
        <dbReference type="SAM" id="Phobius"/>
    </source>
</evidence>
<feature type="region of interest" description="Disordered" evidence="1">
    <location>
        <begin position="1"/>
        <end position="23"/>
    </location>
</feature>
<feature type="region of interest" description="Disordered" evidence="1">
    <location>
        <begin position="103"/>
        <end position="147"/>
    </location>
</feature>
<organism evidence="4 5">
    <name type="scientific">Bacillus pseudomycoides</name>
    <dbReference type="NCBI Taxonomy" id="64104"/>
    <lineage>
        <taxon>Bacteria</taxon>
        <taxon>Bacillati</taxon>
        <taxon>Bacillota</taxon>
        <taxon>Bacilli</taxon>
        <taxon>Bacillales</taxon>
        <taxon>Bacillaceae</taxon>
        <taxon>Bacillus</taxon>
        <taxon>Bacillus cereus group</taxon>
    </lineage>
</organism>
<comment type="caution">
    <text evidence="4">The sequence shown here is derived from an EMBL/GenBank/DDBJ whole genome shotgun (WGS) entry which is preliminary data.</text>
</comment>
<name>A0AAJ3R9C8_9BACI</name>
<keyword evidence="2" id="KW-0472">Membrane</keyword>
<dbReference type="EMBL" id="VLYX01000003">
    <property type="protein sequence ID" value="MDR4325291.1"/>
    <property type="molecule type" value="Genomic_DNA"/>
</dbReference>
<keyword evidence="2" id="KW-0812">Transmembrane</keyword>
<evidence type="ECO:0000313" key="5">
    <source>
        <dbReference type="Proteomes" id="UP000221918"/>
    </source>
</evidence>
<feature type="transmembrane region" description="Helical" evidence="2">
    <location>
        <begin position="47"/>
        <end position="65"/>
    </location>
</feature>
<feature type="compositionally biased region" description="Low complexity" evidence="1">
    <location>
        <begin position="120"/>
        <end position="136"/>
    </location>
</feature>
<dbReference type="Proteomes" id="UP000221918">
    <property type="component" value="Unassembled WGS sequence"/>
</dbReference>
<reference evidence="3" key="2">
    <citation type="submission" date="2019-07" db="EMBL/GenBank/DDBJ databases">
        <title>Phylogenomic Reclassification of ATCC Bacillus Strains and Various Taxa within the Genus Bacillus.</title>
        <authorList>
            <person name="Riojas M.A."/>
            <person name="Frank A.M."/>
            <person name="Fenn S.L."/>
            <person name="King S.P."/>
            <person name="Brower S.M."/>
            <person name="Hazbon M.H."/>
        </authorList>
    </citation>
    <scope>NUCLEOTIDE SEQUENCE</scope>
    <source>
        <strain evidence="3">NR-12239</strain>
    </source>
</reference>
<evidence type="ECO:0000313" key="4">
    <source>
        <dbReference type="EMBL" id="PHF02401.1"/>
    </source>
</evidence>
<evidence type="ECO:0000256" key="1">
    <source>
        <dbReference type="SAM" id="MobiDB-lite"/>
    </source>
</evidence>
<sequence length="147" mass="16781">MVWGEDQMDRKSNKKKQKRQPKQQHVLQQKEVIIEQQEKPVTIIFKVLRVISIFLYLGLCVYIYFKMSQSHLTIGFLESLLKLFVGIVEMALYAFLFLYIWPPSDKGEQDKRKEKRRKGSSSGFVNYSDSDCSSSSDGGGDCGGGGD</sequence>